<dbReference type="InterPro" id="IPR052399">
    <property type="entry name" value="Phage_Baseplate_Assmbl_Protein"/>
</dbReference>
<feature type="domain" description="DNA circulation N-terminal" evidence="1">
    <location>
        <begin position="42"/>
        <end position="134"/>
    </location>
</feature>
<evidence type="ECO:0000259" key="1">
    <source>
        <dbReference type="Pfam" id="PF07157"/>
    </source>
</evidence>
<dbReference type="AlphaFoldDB" id="A0A4D8QXX5"/>
<dbReference type="Pfam" id="PF07157">
    <property type="entry name" value="DNA_circ_N"/>
    <property type="match status" value="1"/>
</dbReference>
<sequence length="463" mass="48675">MTIRTAYSALTNNIDRATSAAARLGMDLAGAGGTGAPWHSRLRPASFRGVPFGVIASDAQFGRRVAVHEYPYRDSVWVEDLGRGPRRYSLTGFLVEDSQVYGGGPVLTQRDRLQRAVEAAGEGELVHPSLGRKSVALLRFREVQRHEGGRVIEIAFQFIEAGRLLYPGSATDTMKAIQDAADKLGLAAAADFIKKVGALIQRGAAIIRQVVGTVSFYVRMVLRFVDDATNLYNAVRDLPGSFGRFLKAFGGGRSGSTLTALKASTAANRAAVAKAGVAATTAAAATTASSVAGTASAIQAHVAAAAAAIAAPADRVRLLQAVATAEDRSSPASAAVAGLYRRAAIAELARAVAHYTPTSHDDAVATRDRLVSVIDAEILRAGDEGDDATYTALRLLRTAVVTDLTERGASLSRLVPVTSAAPMPSLVLAQRLYQDAARADELVDRAQPIHPAFMPTSFQAIAE</sequence>
<evidence type="ECO:0000313" key="2">
    <source>
        <dbReference type="EMBL" id="QCO13990.1"/>
    </source>
</evidence>
<dbReference type="Proteomes" id="UP000298693">
    <property type="component" value="Chromosome"/>
</dbReference>
<organism evidence="2 3">
    <name type="scientific">Azospirillum brasilense</name>
    <dbReference type="NCBI Taxonomy" id="192"/>
    <lineage>
        <taxon>Bacteria</taxon>
        <taxon>Pseudomonadati</taxon>
        <taxon>Pseudomonadota</taxon>
        <taxon>Alphaproteobacteria</taxon>
        <taxon>Rhodospirillales</taxon>
        <taxon>Azospirillaceae</taxon>
        <taxon>Azospirillum</taxon>
    </lineage>
</organism>
<gene>
    <name evidence="2" type="ORF">D3869_01390</name>
</gene>
<dbReference type="InterPro" id="IPR009826">
    <property type="entry name" value="DNA_circ_N"/>
</dbReference>
<reference evidence="2 3" key="1">
    <citation type="submission" date="2018-09" db="EMBL/GenBank/DDBJ databases">
        <title>Whole genome based analysis of evolution and adaptive divergence in Indian and Brazilian strains of Azospirillum brasilense.</title>
        <authorList>
            <person name="Singh C."/>
            <person name="Tripathi A.K."/>
        </authorList>
    </citation>
    <scope>NUCLEOTIDE SEQUENCE [LARGE SCALE GENOMIC DNA]</scope>
    <source>
        <strain evidence="2 3">MTCC4039</strain>
    </source>
</reference>
<dbReference type="RefSeq" id="WP_137138644.1">
    <property type="nucleotide sequence ID" value="NZ_CP032345.1"/>
</dbReference>
<dbReference type="PANTHER" id="PTHR37829:SF3">
    <property type="entry name" value="PROTEIN JAYE-RELATED"/>
    <property type="match status" value="1"/>
</dbReference>
<name>A0A4D8QXX5_AZOBR</name>
<evidence type="ECO:0000313" key="3">
    <source>
        <dbReference type="Proteomes" id="UP000298693"/>
    </source>
</evidence>
<protein>
    <submittedName>
        <fullName evidence="2">Multidrug DMT transporter</fullName>
    </submittedName>
</protein>
<dbReference type="PANTHER" id="PTHR37829">
    <property type="entry name" value="PHAGE-LIKE ELEMENT PBSX PROTEIN XKDT"/>
    <property type="match status" value="1"/>
</dbReference>
<accession>A0A4D8QXX5</accession>
<proteinExistence type="predicted"/>
<dbReference type="EMBL" id="CP032345">
    <property type="protein sequence ID" value="QCO13990.1"/>
    <property type="molecule type" value="Genomic_DNA"/>
</dbReference>